<dbReference type="InterPro" id="IPR029052">
    <property type="entry name" value="Metallo-depent_PP-like"/>
</dbReference>
<dbReference type="EMBL" id="JNAL01000007">
    <property type="protein sequence ID" value="KGF96660.1"/>
    <property type="molecule type" value="Genomic_DNA"/>
</dbReference>
<gene>
    <name evidence="1" type="ORF">EU95_0545</name>
</gene>
<protein>
    <submittedName>
        <fullName evidence="1">Putative calcineurin family phosphoesterase</fullName>
    </submittedName>
</protein>
<reference evidence="2" key="1">
    <citation type="journal article" date="2014" name="Sci. Data">
        <title>Genomes of diverse isolates of the marine cyanobacterium Prochlorococcus.</title>
        <authorList>
            <person name="Biller S."/>
            <person name="Berube P."/>
            <person name="Thompson J."/>
            <person name="Kelly L."/>
            <person name="Roggensack S."/>
            <person name="Awad L."/>
            <person name="Roache-Johnson K."/>
            <person name="Ding H."/>
            <person name="Giovannoni S.J."/>
            <person name="Moore L.R."/>
            <person name="Chisholm S.W."/>
        </authorList>
    </citation>
    <scope>NUCLEOTIDE SEQUENCE [LARGE SCALE GENOMIC DNA]</scope>
    <source>
        <strain evidence="2">MIT 9201</strain>
    </source>
</reference>
<dbReference type="OrthoDB" id="541851at2"/>
<accession>A0A0A2A4Y7</accession>
<dbReference type="RefSeq" id="WP_032521713.1">
    <property type="nucleotide sequence ID" value="NZ_CP138977.1"/>
</dbReference>
<organism evidence="1 2">
    <name type="scientific">Prochlorococcus marinus str. MIT 9201</name>
    <dbReference type="NCBI Taxonomy" id="93057"/>
    <lineage>
        <taxon>Bacteria</taxon>
        <taxon>Bacillati</taxon>
        <taxon>Cyanobacteriota</taxon>
        <taxon>Cyanophyceae</taxon>
        <taxon>Synechococcales</taxon>
        <taxon>Prochlorococcaceae</taxon>
        <taxon>Prochlorococcus</taxon>
    </lineage>
</organism>
<dbReference type="Proteomes" id="UP000030355">
    <property type="component" value="Unassembled WGS sequence"/>
</dbReference>
<comment type="caution">
    <text evidence="1">The sequence shown here is derived from an EMBL/GenBank/DDBJ whole genome shotgun (WGS) entry which is preliminary data.</text>
</comment>
<dbReference type="SUPFAM" id="SSF56300">
    <property type="entry name" value="Metallo-dependent phosphatases"/>
    <property type="match status" value="1"/>
</dbReference>
<evidence type="ECO:0000313" key="2">
    <source>
        <dbReference type="Proteomes" id="UP000030355"/>
    </source>
</evidence>
<name>A0A0A2A4Y7_PROMR</name>
<dbReference type="CDD" id="cd00838">
    <property type="entry name" value="MPP_superfamily"/>
    <property type="match status" value="1"/>
</dbReference>
<evidence type="ECO:0000313" key="1">
    <source>
        <dbReference type="EMBL" id="KGF96660.1"/>
    </source>
</evidence>
<proteinExistence type="predicted"/>
<sequence length="305" mass="34967">MINLKRKSLTIFLIVLAFNIVFLYCYSNPKYFFSIINNLERKLKKEFYSQKTNNPEGICPKIISNLPKNSTLIIGHAYGSHRNSDLRGNVGIAPKVYDFYLKNIERISSIIFSGDVLKEPSIKKWKDFYSKFQGDIKIFIAPGNHDIGGKVFDSALRDVFTIIPHKNQAGLNFPFRLILNKSLFIIGDSNSEKDSLEKIISMIEKEKEFEIIYVVIHHAFPEGLSQAANAPGKHNFIKDSYFKDKFENINKKIIFLYGDGGAFPNKPRFKCIKLANSYHMISGIGELKGDTIFVINNKNLYRMEI</sequence>
<dbReference type="Gene3D" id="3.60.21.10">
    <property type="match status" value="1"/>
</dbReference>
<dbReference type="AlphaFoldDB" id="A0A0A2A4Y7"/>
<dbReference type="STRING" id="93057.EU95_0545"/>